<reference evidence="2 3" key="1">
    <citation type="submission" date="2014-07" db="EMBL/GenBank/DDBJ databases">
        <title>Draft genome sequence of Thalassospira xianhensis P-4 (MCCC 1A02616).</title>
        <authorList>
            <person name="Lai Q."/>
            <person name="Shao Z."/>
        </authorList>
    </citation>
    <scope>NUCLEOTIDE SEQUENCE [LARGE SCALE GENOMIC DNA]</scope>
    <source>
        <strain evidence="2 3">MCCC 1A02616</strain>
    </source>
</reference>
<accession>A0A367U8L1</accession>
<dbReference type="Proteomes" id="UP000252419">
    <property type="component" value="Unassembled WGS sequence"/>
</dbReference>
<keyword evidence="1" id="KW-0472">Membrane</keyword>
<name>A0A367U8L1_9PROT</name>
<sequence length="198" mass="22975">MSEGLEITLKIVSILAGILGIILTIMSITRHNSKGKQEFFQKIFVDSNVNELHDYAIERSFFELHGINSKASTIKFLLSKENPFKKLSQYKTSKMFMKETNTRNGKIKSMKIKNFYDENYITLTIFGTILYFIFFSSSFYPYSWFNNLNQFGKNPEIYLLIFLSFTWFTVLMTLALITANLVQSLITAKELSKSINNQ</sequence>
<feature type="transmembrane region" description="Helical" evidence="1">
    <location>
        <begin position="120"/>
        <end position="145"/>
    </location>
</feature>
<dbReference type="EMBL" id="JPWA01000053">
    <property type="protein sequence ID" value="RCK03644.1"/>
    <property type="molecule type" value="Genomic_DNA"/>
</dbReference>
<keyword evidence="1" id="KW-0812">Transmembrane</keyword>
<keyword evidence="3" id="KW-1185">Reference proteome</keyword>
<proteinExistence type="predicted"/>
<gene>
    <name evidence="2" type="ORF">TH5_24260</name>
</gene>
<feature type="transmembrane region" description="Helical" evidence="1">
    <location>
        <begin position="157"/>
        <end position="182"/>
    </location>
</feature>
<keyword evidence="1" id="KW-1133">Transmembrane helix</keyword>
<evidence type="ECO:0000313" key="2">
    <source>
        <dbReference type="EMBL" id="RCK03644.1"/>
    </source>
</evidence>
<dbReference type="RefSeq" id="WP_114123957.1">
    <property type="nucleotide sequence ID" value="NZ_JPWA01000053.1"/>
</dbReference>
<feature type="transmembrane region" description="Helical" evidence="1">
    <location>
        <begin position="12"/>
        <end position="29"/>
    </location>
</feature>
<dbReference type="AlphaFoldDB" id="A0A367U8L1"/>
<organism evidence="2 3">
    <name type="scientific">Thalassospira xianhensis MCCC 1A02616</name>
    <dbReference type="NCBI Taxonomy" id="1177929"/>
    <lineage>
        <taxon>Bacteria</taxon>
        <taxon>Pseudomonadati</taxon>
        <taxon>Pseudomonadota</taxon>
        <taxon>Alphaproteobacteria</taxon>
        <taxon>Rhodospirillales</taxon>
        <taxon>Thalassospiraceae</taxon>
        <taxon>Thalassospira</taxon>
    </lineage>
</organism>
<protein>
    <submittedName>
        <fullName evidence="2">Uncharacterized protein</fullName>
    </submittedName>
</protein>
<evidence type="ECO:0000256" key="1">
    <source>
        <dbReference type="SAM" id="Phobius"/>
    </source>
</evidence>
<comment type="caution">
    <text evidence="2">The sequence shown here is derived from an EMBL/GenBank/DDBJ whole genome shotgun (WGS) entry which is preliminary data.</text>
</comment>
<evidence type="ECO:0000313" key="3">
    <source>
        <dbReference type="Proteomes" id="UP000252419"/>
    </source>
</evidence>